<sequence>MKPTPGSHLTRRVTGLRREEVAALAAIGVGTARTSSTEDLNR</sequence>
<proteinExistence type="predicted"/>
<keyword evidence="2" id="KW-1185">Reference proteome</keyword>
<accession>A0ABZ1WND6</accession>
<name>A0ABZ1WND6_9ACTN</name>
<organism evidence="1 2">
    <name type="scientific">Streptomyces pseudovenezuelae</name>
    <dbReference type="NCBI Taxonomy" id="67350"/>
    <lineage>
        <taxon>Bacteria</taxon>
        <taxon>Bacillati</taxon>
        <taxon>Actinomycetota</taxon>
        <taxon>Actinomycetes</taxon>
        <taxon>Kitasatosporales</taxon>
        <taxon>Streptomycetaceae</taxon>
        <taxon>Streptomyces</taxon>
        <taxon>Streptomyces aurantiacus group</taxon>
    </lineage>
</organism>
<dbReference type="EMBL" id="CP109011">
    <property type="protein sequence ID" value="WUT41231.1"/>
    <property type="molecule type" value="Genomic_DNA"/>
</dbReference>
<evidence type="ECO:0000313" key="1">
    <source>
        <dbReference type="EMBL" id="WUT41231.1"/>
    </source>
</evidence>
<reference evidence="1" key="1">
    <citation type="submission" date="2022-10" db="EMBL/GenBank/DDBJ databases">
        <title>The complete genomes of actinobacterial strains from the NBC collection.</title>
        <authorList>
            <person name="Joergensen T.S."/>
            <person name="Alvarez Arevalo M."/>
            <person name="Sterndorff E.B."/>
            <person name="Faurdal D."/>
            <person name="Vuksanovic O."/>
            <person name="Mourched A.-S."/>
            <person name="Charusanti P."/>
            <person name="Shaw S."/>
            <person name="Blin K."/>
            <person name="Weber T."/>
        </authorList>
    </citation>
    <scope>NUCLEOTIDE SEQUENCE</scope>
    <source>
        <strain evidence="1">NBC_00686</strain>
    </source>
</reference>
<dbReference type="Proteomes" id="UP001432168">
    <property type="component" value="Chromosome"/>
</dbReference>
<gene>
    <name evidence="1" type="ORF">OG929_02690</name>
</gene>
<evidence type="ECO:0000313" key="2">
    <source>
        <dbReference type="Proteomes" id="UP001432168"/>
    </source>
</evidence>
<protein>
    <submittedName>
        <fullName evidence="1">Uncharacterized protein</fullName>
    </submittedName>
</protein>
<dbReference type="RefSeq" id="WP_329258070.1">
    <property type="nucleotide sequence ID" value="NZ_CP108992.1"/>
</dbReference>